<dbReference type="InterPro" id="IPR018062">
    <property type="entry name" value="HTH_AraC-typ_CS"/>
</dbReference>
<evidence type="ECO:0000256" key="8">
    <source>
        <dbReference type="PROSITE-ProRule" id="PRU00169"/>
    </source>
</evidence>
<comment type="subcellular location">
    <subcellularLocation>
        <location evidence="1">Cytoplasm</location>
    </subcellularLocation>
</comment>
<dbReference type="PROSITE" id="PS01124">
    <property type="entry name" value="HTH_ARAC_FAMILY_2"/>
    <property type="match status" value="1"/>
</dbReference>
<dbReference type="Pfam" id="PF00072">
    <property type="entry name" value="Response_reg"/>
    <property type="match status" value="1"/>
</dbReference>
<keyword evidence="7" id="KW-0804">Transcription</keyword>
<evidence type="ECO:0000259" key="10">
    <source>
        <dbReference type="PROSITE" id="PS50110"/>
    </source>
</evidence>
<evidence type="ECO:0000256" key="1">
    <source>
        <dbReference type="ARBA" id="ARBA00004496"/>
    </source>
</evidence>
<dbReference type="Gene3D" id="3.40.50.2300">
    <property type="match status" value="1"/>
</dbReference>
<evidence type="ECO:0000256" key="7">
    <source>
        <dbReference type="ARBA" id="ARBA00023163"/>
    </source>
</evidence>
<keyword evidence="4" id="KW-0902">Two-component regulatory system</keyword>
<dbReference type="PROSITE" id="PS50110">
    <property type="entry name" value="RESPONSE_REGULATORY"/>
    <property type="match status" value="1"/>
</dbReference>
<dbReference type="GO" id="GO:0000160">
    <property type="term" value="P:phosphorelay signal transduction system"/>
    <property type="evidence" value="ECO:0007669"/>
    <property type="project" value="UniProtKB-KW"/>
</dbReference>
<dbReference type="Pfam" id="PF12833">
    <property type="entry name" value="HTH_18"/>
    <property type="match status" value="1"/>
</dbReference>
<keyword evidence="5" id="KW-0805">Transcription regulation</keyword>
<dbReference type="InterPro" id="IPR009057">
    <property type="entry name" value="Homeodomain-like_sf"/>
</dbReference>
<dbReference type="InterPro" id="IPR051552">
    <property type="entry name" value="HptR"/>
</dbReference>
<evidence type="ECO:0000256" key="4">
    <source>
        <dbReference type="ARBA" id="ARBA00023012"/>
    </source>
</evidence>
<accession>A0A6G3ZSD6</accession>
<dbReference type="PANTHER" id="PTHR42713:SF3">
    <property type="entry name" value="TRANSCRIPTIONAL REGULATORY PROTEIN HPTR"/>
    <property type="match status" value="1"/>
</dbReference>
<dbReference type="AlphaFoldDB" id="A0A6G3ZSD6"/>
<dbReference type="SUPFAM" id="SSF46689">
    <property type="entry name" value="Homeodomain-like"/>
    <property type="match status" value="2"/>
</dbReference>
<evidence type="ECO:0000256" key="6">
    <source>
        <dbReference type="ARBA" id="ARBA00023125"/>
    </source>
</evidence>
<sequence length="565" mass="64968">MYKMMIVDDEPLVRLALHHLINWQALHIEIVCEAADGVEGLAMLKQAGDIDLLLVDIQMPRMNGIELLKALALDDPALRKRPVPIILSAYSDYSYVREAFLLGAMDYIVKVDMDEEHIIPVMTKAVEELVRLRMVSSASTTGETGEFPLEEREQHAVNQKYGLQIDRDAQLQKLLDVDPKLDAEGFKALSAEAAFVNETNQKAIVVHVAKNIDVRRSHSFIQQTIHTVLHETSIKHELVRRDDFEYVLFCAFPQDRSVSAIREKIHSALTMIQTRLLQYVNAAISVGISDLSHGVSQWHHLYHQARQLARRSYFEGFGKLFYQESATCNGNVTDQMRKQEQSWWDNLKADRLVVLQALKLTDEQQWLLVYERMEKLLQNTKQKSPDIMRAFFIDILWEIGAILYAKGIRLEEVQPTASNPFDEIKLIGTLEEGLYYVKQILLRTHAMIHETNSNNAVRYSTPIANAKRFLDLHYREEVNQTLISEMVGVSESYLSKQFVKEVGCNFIHYLTRLRVEEAKRLLELGIKISDISEKIGYLNPEHFSRMFKKMTGYSPKAYRESLGKA</sequence>
<dbReference type="InterPro" id="IPR011006">
    <property type="entry name" value="CheY-like_superfamily"/>
</dbReference>
<dbReference type="CDD" id="cd17536">
    <property type="entry name" value="REC_YesN-like"/>
    <property type="match status" value="1"/>
</dbReference>
<dbReference type="InterPro" id="IPR018060">
    <property type="entry name" value="HTH_AraC"/>
</dbReference>
<dbReference type="SUPFAM" id="SSF52172">
    <property type="entry name" value="CheY-like"/>
    <property type="match status" value="1"/>
</dbReference>
<dbReference type="PRINTS" id="PR00032">
    <property type="entry name" value="HTHARAC"/>
</dbReference>
<gene>
    <name evidence="11" type="ORF">GK047_03335</name>
</gene>
<dbReference type="SMART" id="SM00342">
    <property type="entry name" value="HTH_ARAC"/>
    <property type="match status" value="1"/>
</dbReference>
<evidence type="ECO:0000313" key="11">
    <source>
        <dbReference type="EMBL" id="NEW05052.1"/>
    </source>
</evidence>
<organism evidence="11">
    <name type="scientific">Paenibacillus sp. SYP-B3998</name>
    <dbReference type="NCBI Taxonomy" id="2678564"/>
    <lineage>
        <taxon>Bacteria</taxon>
        <taxon>Bacillati</taxon>
        <taxon>Bacillota</taxon>
        <taxon>Bacilli</taxon>
        <taxon>Bacillales</taxon>
        <taxon>Paenibacillaceae</taxon>
        <taxon>Paenibacillus</taxon>
    </lineage>
</organism>
<dbReference type="EMBL" id="JAAIKC010000001">
    <property type="protein sequence ID" value="NEW05052.1"/>
    <property type="molecule type" value="Genomic_DNA"/>
</dbReference>
<feature type="domain" description="HTH araC/xylS-type" evidence="9">
    <location>
        <begin position="464"/>
        <end position="561"/>
    </location>
</feature>
<evidence type="ECO:0000256" key="5">
    <source>
        <dbReference type="ARBA" id="ARBA00023015"/>
    </source>
</evidence>
<keyword evidence="2" id="KW-0963">Cytoplasm</keyword>
<comment type="caution">
    <text evidence="11">The sequence shown here is derived from an EMBL/GenBank/DDBJ whole genome shotgun (WGS) entry which is preliminary data.</text>
</comment>
<feature type="domain" description="Response regulatory" evidence="10">
    <location>
        <begin position="3"/>
        <end position="125"/>
    </location>
</feature>
<dbReference type="InterPro" id="IPR020449">
    <property type="entry name" value="Tscrpt_reg_AraC-type_HTH"/>
</dbReference>
<feature type="modified residue" description="4-aspartylphosphate" evidence="8">
    <location>
        <position position="56"/>
    </location>
</feature>
<keyword evidence="3 8" id="KW-0597">Phosphoprotein</keyword>
<dbReference type="Gene3D" id="1.10.10.60">
    <property type="entry name" value="Homeodomain-like"/>
    <property type="match status" value="2"/>
</dbReference>
<dbReference type="GO" id="GO:0043565">
    <property type="term" value="F:sequence-specific DNA binding"/>
    <property type="evidence" value="ECO:0007669"/>
    <property type="project" value="InterPro"/>
</dbReference>
<dbReference type="GO" id="GO:0005737">
    <property type="term" value="C:cytoplasm"/>
    <property type="evidence" value="ECO:0007669"/>
    <property type="project" value="UniProtKB-SubCell"/>
</dbReference>
<protein>
    <submittedName>
        <fullName evidence="11">Helix-turn-helix domain-containing protein</fullName>
    </submittedName>
</protein>
<evidence type="ECO:0000259" key="9">
    <source>
        <dbReference type="PROSITE" id="PS01124"/>
    </source>
</evidence>
<dbReference type="InterPro" id="IPR001789">
    <property type="entry name" value="Sig_transdc_resp-reg_receiver"/>
</dbReference>
<dbReference type="PROSITE" id="PS00041">
    <property type="entry name" value="HTH_ARAC_FAMILY_1"/>
    <property type="match status" value="1"/>
</dbReference>
<evidence type="ECO:0000256" key="2">
    <source>
        <dbReference type="ARBA" id="ARBA00022490"/>
    </source>
</evidence>
<dbReference type="SMART" id="SM00448">
    <property type="entry name" value="REC"/>
    <property type="match status" value="1"/>
</dbReference>
<proteinExistence type="predicted"/>
<dbReference type="PANTHER" id="PTHR42713">
    <property type="entry name" value="HISTIDINE KINASE-RELATED"/>
    <property type="match status" value="1"/>
</dbReference>
<reference evidence="11" key="1">
    <citation type="submission" date="2020-02" db="EMBL/GenBank/DDBJ databases">
        <authorList>
            <person name="Shen X.-R."/>
            <person name="Zhang Y.-X."/>
        </authorList>
    </citation>
    <scope>NUCLEOTIDE SEQUENCE</scope>
    <source>
        <strain evidence="11">SYP-B3998</strain>
    </source>
</reference>
<keyword evidence="6" id="KW-0238">DNA-binding</keyword>
<dbReference type="GO" id="GO:0003700">
    <property type="term" value="F:DNA-binding transcription factor activity"/>
    <property type="evidence" value="ECO:0007669"/>
    <property type="project" value="InterPro"/>
</dbReference>
<name>A0A6G3ZSD6_9BACL</name>
<evidence type="ECO:0000256" key="3">
    <source>
        <dbReference type="ARBA" id="ARBA00022553"/>
    </source>
</evidence>